<dbReference type="HOGENOM" id="CLU_060131_7_1_1"/>
<reference evidence="4" key="2">
    <citation type="submission" date="2012-11" db="EMBL/GenBank/DDBJ databases">
        <authorList>
            <person name="Kuo A."/>
            <person name="Curtis B.A."/>
            <person name="Tanifuji G."/>
            <person name="Burki F."/>
            <person name="Gruber A."/>
            <person name="Irimia M."/>
            <person name="Maruyama S."/>
            <person name="Arias M.C."/>
            <person name="Ball S.G."/>
            <person name="Gile G.H."/>
            <person name="Hirakawa Y."/>
            <person name="Hopkins J.F."/>
            <person name="Rensing S.A."/>
            <person name="Schmutz J."/>
            <person name="Symeonidi A."/>
            <person name="Elias M."/>
            <person name="Eveleigh R.J."/>
            <person name="Herman E.K."/>
            <person name="Klute M.J."/>
            <person name="Nakayama T."/>
            <person name="Obornik M."/>
            <person name="Reyes-Prieto A."/>
            <person name="Armbrust E.V."/>
            <person name="Aves S.J."/>
            <person name="Beiko R.G."/>
            <person name="Coutinho P."/>
            <person name="Dacks J.B."/>
            <person name="Durnford D.G."/>
            <person name="Fast N.M."/>
            <person name="Green B.R."/>
            <person name="Grisdale C."/>
            <person name="Hempe F."/>
            <person name="Henrissat B."/>
            <person name="Hoppner M.P."/>
            <person name="Ishida K.-I."/>
            <person name="Kim E."/>
            <person name="Koreny L."/>
            <person name="Kroth P.G."/>
            <person name="Liu Y."/>
            <person name="Malik S.-B."/>
            <person name="Maier U.G."/>
            <person name="McRose D."/>
            <person name="Mock T."/>
            <person name="Neilson J.A."/>
            <person name="Onodera N.T."/>
            <person name="Poole A.M."/>
            <person name="Pritham E.J."/>
            <person name="Richards T.A."/>
            <person name="Rocap G."/>
            <person name="Roy S.W."/>
            <person name="Sarai C."/>
            <person name="Schaack S."/>
            <person name="Shirato S."/>
            <person name="Slamovits C.H."/>
            <person name="Spencer D.F."/>
            <person name="Suzuki S."/>
            <person name="Worden A.Z."/>
            <person name="Zauner S."/>
            <person name="Barry K."/>
            <person name="Bell C."/>
            <person name="Bharti A.K."/>
            <person name="Crow J.A."/>
            <person name="Grimwood J."/>
            <person name="Kramer R."/>
            <person name="Lindquist E."/>
            <person name="Lucas S."/>
            <person name="Salamov A."/>
            <person name="McFadden G.I."/>
            <person name="Lane C.E."/>
            <person name="Keeling P.J."/>
            <person name="Gray M.W."/>
            <person name="Grigoriev I.V."/>
            <person name="Archibald J.M."/>
        </authorList>
    </citation>
    <scope>NUCLEOTIDE SEQUENCE</scope>
    <source>
        <strain evidence="4">CCMP2712</strain>
    </source>
</reference>
<dbReference type="RefSeq" id="XP_005819504.1">
    <property type="nucleotide sequence ID" value="XM_005819447.1"/>
</dbReference>
<evidence type="ECO:0000313" key="4">
    <source>
        <dbReference type="Proteomes" id="UP000011087"/>
    </source>
</evidence>
<dbReference type="PaxDb" id="55529-EKX32524"/>
<dbReference type="KEGG" id="gtt:GUITHDRAFT_49669"/>
<dbReference type="PROSITE" id="PS51186">
    <property type="entry name" value="GNAT"/>
    <property type="match status" value="1"/>
</dbReference>
<evidence type="ECO:0000259" key="1">
    <source>
        <dbReference type="PROSITE" id="PS51186"/>
    </source>
</evidence>
<gene>
    <name evidence="2" type="ORF">GUITHDRAFT_49669</name>
</gene>
<dbReference type="CDD" id="cd04301">
    <property type="entry name" value="NAT_SF"/>
    <property type="match status" value="1"/>
</dbReference>
<proteinExistence type="predicted"/>
<protein>
    <recommendedName>
        <fullName evidence="1">N-acetyltransferase domain-containing protein</fullName>
    </recommendedName>
</protein>
<dbReference type="GeneID" id="17289250"/>
<dbReference type="Pfam" id="PF13508">
    <property type="entry name" value="Acetyltransf_7"/>
    <property type="match status" value="1"/>
</dbReference>
<dbReference type="STRING" id="905079.L1I9E0"/>
<dbReference type="OMA" id="FRSTIME"/>
<dbReference type="OrthoDB" id="512662at2759"/>
<dbReference type="InterPro" id="IPR000182">
    <property type="entry name" value="GNAT_dom"/>
</dbReference>
<name>L1I9E0_GUITC</name>
<dbReference type="InterPro" id="IPR016181">
    <property type="entry name" value="Acyl_CoA_acyltransferase"/>
</dbReference>
<feature type="non-terminal residue" evidence="2">
    <location>
        <position position="187"/>
    </location>
</feature>
<sequence>LAAAAFLSSPFYRWIFSEKQSEQIAFCLQWLFERNFVAYVEQGAGVCTFCGGEMVSFFVLLEGDSSSLSLWDMIRLGLYSMPFNVGFGPTMKMLRVKGWVEDRLEKTMQDHGIKKETWSLQRVVVKPGWQGKGLGSACLSHMLNTAGPSEHGVILTTQEEPNVRFYERLGFETIDDAVFEYEGERMP</sequence>
<feature type="domain" description="N-acetyltransferase" evidence="1">
    <location>
        <begin position="55"/>
        <end position="187"/>
    </location>
</feature>
<dbReference type="Proteomes" id="UP000011087">
    <property type="component" value="Unassembled WGS sequence"/>
</dbReference>
<feature type="non-terminal residue" evidence="2">
    <location>
        <position position="1"/>
    </location>
</feature>
<dbReference type="PANTHER" id="PTHR42791:SF1">
    <property type="entry name" value="N-ACETYLTRANSFERASE DOMAIN-CONTAINING PROTEIN"/>
    <property type="match status" value="1"/>
</dbReference>
<keyword evidence="4" id="KW-1185">Reference proteome</keyword>
<dbReference type="Gene3D" id="3.40.630.30">
    <property type="match status" value="1"/>
</dbReference>
<dbReference type="GO" id="GO:0016747">
    <property type="term" value="F:acyltransferase activity, transferring groups other than amino-acyl groups"/>
    <property type="evidence" value="ECO:0007669"/>
    <property type="project" value="InterPro"/>
</dbReference>
<accession>L1I9E0</accession>
<dbReference type="SUPFAM" id="SSF55729">
    <property type="entry name" value="Acyl-CoA N-acyltransferases (Nat)"/>
    <property type="match status" value="1"/>
</dbReference>
<dbReference type="AlphaFoldDB" id="L1I9E0"/>
<evidence type="ECO:0000313" key="2">
    <source>
        <dbReference type="EMBL" id="EKX32524.1"/>
    </source>
</evidence>
<organism evidence="2">
    <name type="scientific">Guillardia theta (strain CCMP2712)</name>
    <name type="common">Cryptophyte</name>
    <dbReference type="NCBI Taxonomy" id="905079"/>
    <lineage>
        <taxon>Eukaryota</taxon>
        <taxon>Cryptophyceae</taxon>
        <taxon>Pyrenomonadales</taxon>
        <taxon>Geminigeraceae</taxon>
        <taxon>Guillardia</taxon>
    </lineage>
</organism>
<dbReference type="EnsemblProtists" id="EKX32524">
    <property type="protein sequence ID" value="EKX32524"/>
    <property type="gene ID" value="GUITHDRAFT_49669"/>
</dbReference>
<dbReference type="InterPro" id="IPR052523">
    <property type="entry name" value="Trichothecene_AcTrans"/>
</dbReference>
<reference evidence="2 4" key="1">
    <citation type="journal article" date="2012" name="Nature">
        <title>Algal genomes reveal evolutionary mosaicism and the fate of nucleomorphs.</title>
        <authorList>
            <consortium name="DOE Joint Genome Institute"/>
            <person name="Curtis B.A."/>
            <person name="Tanifuji G."/>
            <person name="Burki F."/>
            <person name="Gruber A."/>
            <person name="Irimia M."/>
            <person name="Maruyama S."/>
            <person name="Arias M.C."/>
            <person name="Ball S.G."/>
            <person name="Gile G.H."/>
            <person name="Hirakawa Y."/>
            <person name="Hopkins J.F."/>
            <person name="Kuo A."/>
            <person name="Rensing S.A."/>
            <person name="Schmutz J."/>
            <person name="Symeonidi A."/>
            <person name="Elias M."/>
            <person name="Eveleigh R.J."/>
            <person name="Herman E.K."/>
            <person name="Klute M.J."/>
            <person name="Nakayama T."/>
            <person name="Obornik M."/>
            <person name="Reyes-Prieto A."/>
            <person name="Armbrust E.V."/>
            <person name="Aves S.J."/>
            <person name="Beiko R.G."/>
            <person name="Coutinho P."/>
            <person name="Dacks J.B."/>
            <person name="Durnford D.G."/>
            <person name="Fast N.M."/>
            <person name="Green B.R."/>
            <person name="Grisdale C.J."/>
            <person name="Hempel F."/>
            <person name="Henrissat B."/>
            <person name="Hoppner M.P."/>
            <person name="Ishida K."/>
            <person name="Kim E."/>
            <person name="Koreny L."/>
            <person name="Kroth P.G."/>
            <person name="Liu Y."/>
            <person name="Malik S.B."/>
            <person name="Maier U.G."/>
            <person name="McRose D."/>
            <person name="Mock T."/>
            <person name="Neilson J.A."/>
            <person name="Onodera N.T."/>
            <person name="Poole A.M."/>
            <person name="Pritham E.J."/>
            <person name="Richards T.A."/>
            <person name="Rocap G."/>
            <person name="Roy S.W."/>
            <person name="Sarai C."/>
            <person name="Schaack S."/>
            <person name="Shirato S."/>
            <person name="Slamovits C.H."/>
            <person name="Spencer D.F."/>
            <person name="Suzuki S."/>
            <person name="Worden A.Z."/>
            <person name="Zauner S."/>
            <person name="Barry K."/>
            <person name="Bell C."/>
            <person name="Bharti A.K."/>
            <person name="Crow J.A."/>
            <person name="Grimwood J."/>
            <person name="Kramer R."/>
            <person name="Lindquist E."/>
            <person name="Lucas S."/>
            <person name="Salamov A."/>
            <person name="McFadden G.I."/>
            <person name="Lane C.E."/>
            <person name="Keeling P.J."/>
            <person name="Gray M.W."/>
            <person name="Grigoriev I.V."/>
            <person name="Archibald J.M."/>
        </authorList>
    </citation>
    <scope>NUCLEOTIDE SEQUENCE</scope>
    <source>
        <strain evidence="2 4">CCMP2712</strain>
    </source>
</reference>
<reference evidence="3" key="3">
    <citation type="submission" date="2016-03" db="UniProtKB">
        <authorList>
            <consortium name="EnsemblProtists"/>
        </authorList>
    </citation>
    <scope>IDENTIFICATION</scope>
</reference>
<dbReference type="PANTHER" id="PTHR42791">
    <property type="entry name" value="GNAT FAMILY ACETYLTRANSFERASE"/>
    <property type="match status" value="1"/>
</dbReference>
<dbReference type="EMBL" id="JH993185">
    <property type="protein sequence ID" value="EKX32524.1"/>
    <property type="molecule type" value="Genomic_DNA"/>
</dbReference>
<evidence type="ECO:0000313" key="3">
    <source>
        <dbReference type="EnsemblProtists" id="EKX32524"/>
    </source>
</evidence>